<sequence length="170" mass="19806">MKQLQVSETERGNASHSHSTLQSQIKSRTNMLDKLSQRISELRMQEKHCHPRIIQISSSIESLRQRISLMRENYSDAEQTSVASELSFLNKKKSSLYSERSQISKELSETEAGISVIEDRSRLRKKALVDEQTSITGEKPSWNLTLRNLRRRKTHLKKSNRTKKQRTRIN</sequence>
<dbReference type="Gene3D" id="1.10.287.1490">
    <property type="match status" value="1"/>
</dbReference>
<feature type="region of interest" description="Disordered" evidence="1">
    <location>
        <begin position="1"/>
        <end position="26"/>
    </location>
</feature>
<name>A0A075FJU0_9ARCH</name>
<dbReference type="AlphaFoldDB" id="A0A075FJU0"/>
<organism evidence="2">
    <name type="scientific">uncultured marine thaumarchaeote AD1000_12_H07</name>
    <dbReference type="NCBI Taxonomy" id="1455891"/>
    <lineage>
        <taxon>Archaea</taxon>
        <taxon>Nitrososphaerota</taxon>
        <taxon>environmental samples</taxon>
    </lineage>
</organism>
<proteinExistence type="predicted"/>
<evidence type="ECO:0000256" key="1">
    <source>
        <dbReference type="SAM" id="MobiDB-lite"/>
    </source>
</evidence>
<accession>A0A075FJU0</accession>
<reference evidence="2" key="1">
    <citation type="journal article" date="2014" name="Genome Biol. Evol.">
        <title>Pangenome evidence for extensive interdomain horizontal transfer affecting lineage core and shell genes in uncultured planktonic thaumarchaeota and euryarchaeota.</title>
        <authorList>
            <person name="Deschamps P."/>
            <person name="Zivanovic Y."/>
            <person name="Moreira D."/>
            <person name="Rodriguez-Valera F."/>
            <person name="Lopez-Garcia P."/>
        </authorList>
    </citation>
    <scope>NUCLEOTIDE SEQUENCE</scope>
</reference>
<feature type="compositionally biased region" description="Polar residues" evidence="1">
    <location>
        <begin position="14"/>
        <end position="26"/>
    </location>
</feature>
<protein>
    <submittedName>
        <fullName evidence="2">SMC domain-containing protein</fullName>
    </submittedName>
</protein>
<evidence type="ECO:0000313" key="2">
    <source>
        <dbReference type="EMBL" id="AIE91619.1"/>
    </source>
</evidence>
<dbReference type="EMBL" id="KF900344">
    <property type="protein sequence ID" value="AIE91619.1"/>
    <property type="molecule type" value="Genomic_DNA"/>
</dbReference>